<accession>A0AAD4KW80</accession>
<dbReference type="InterPro" id="IPR045153">
    <property type="entry name" value="Est1/Ebs1-like"/>
</dbReference>
<organism evidence="2 3">
    <name type="scientific">Talaromyces proteolyticus</name>
    <dbReference type="NCBI Taxonomy" id="1131652"/>
    <lineage>
        <taxon>Eukaryota</taxon>
        <taxon>Fungi</taxon>
        <taxon>Dikarya</taxon>
        <taxon>Ascomycota</taxon>
        <taxon>Pezizomycotina</taxon>
        <taxon>Eurotiomycetes</taxon>
        <taxon>Eurotiomycetidae</taxon>
        <taxon>Eurotiales</taxon>
        <taxon>Trichocomaceae</taxon>
        <taxon>Talaromyces</taxon>
        <taxon>Talaromyces sect. Bacilispori</taxon>
    </lineage>
</organism>
<sequence>MFLQPETHAITEEQLINEVRAIYAGLVMVEKKCIEIDKQQSNNADGLKELQWQALIALHRTLLHEHHDFFLASNHPAASVVLRKLADKYSMPARMWRYGIHSFLELLRKKLPASLEHMLSYIYMAYSMMTLLLESVPAFERTWIECLGDLARYRMAIEEIDMSERDKWSGVARQWYSKAADKSPEVGRIQHHLAVLARPNLLQQLFYYSKSLTSIQPFTNARDSIALVFGPLLDASKPVNKSNPEILIKFVKVHGLFFRRGEVSKALPLAKSFLDQLDDHIESVGAIFREQGVYISSSNYAAIFDYGQSDSKLFPMFDSKNLAQESKQEIVDAACAYWANPPCQQTAISLREIPENLDLRFHTSDHVASYASHLAFYTLELVLERIGDRDVLPYAHVSLAFLWCISLVPKSMEYIQADVPWARIASFLNSLIKSEKGKEKTDTDEFPVNETSKQLPEDFLIRGLAWSQLYYPEDFFDEIADEEERSVEAPSVVIPRTKRCLWLGLNIAKLNCWIKYDDEKRRFFATSFTEELAGLTEGHQVLSRHNEQHDVDTKMTGV</sequence>
<proteinExistence type="predicted"/>
<keyword evidence="3" id="KW-1185">Reference proteome</keyword>
<feature type="domain" description="DNA/RNA-binding" evidence="1">
    <location>
        <begin position="172"/>
        <end position="277"/>
    </location>
</feature>
<dbReference type="PANTHER" id="PTHR15696">
    <property type="entry name" value="SMG-7 SUPPRESSOR WITH MORPHOLOGICAL EFFECT ON GENITALIA PROTEIN 7"/>
    <property type="match status" value="1"/>
</dbReference>
<gene>
    <name evidence="2" type="ORF">BGW36DRAFT_289550</name>
</gene>
<dbReference type="Pfam" id="PF10373">
    <property type="entry name" value="EST1_DNA_bind"/>
    <property type="match status" value="1"/>
</dbReference>
<protein>
    <recommendedName>
        <fullName evidence="1">DNA/RNA-binding domain-containing protein</fullName>
    </recommendedName>
</protein>
<evidence type="ECO:0000259" key="1">
    <source>
        <dbReference type="Pfam" id="PF10373"/>
    </source>
</evidence>
<dbReference type="SUPFAM" id="SSF48452">
    <property type="entry name" value="TPR-like"/>
    <property type="match status" value="1"/>
</dbReference>
<dbReference type="RefSeq" id="XP_046075734.1">
    <property type="nucleotide sequence ID" value="XM_046210678.1"/>
</dbReference>
<dbReference type="InterPro" id="IPR011990">
    <property type="entry name" value="TPR-like_helical_dom_sf"/>
</dbReference>
<dbReference type="EMBL" id="JAJTJA010000003">
    <property type="protein sequence ID" value="KAH8702358.1"/>
    <property type="molecule type" value="Genomic_DNA"/>
</dbReference>
<dbReference type="AlphaFoldDB" id="A0AAD4KW80"/>
<dbReference type="GeneID" id="70240965"/>
<comment type="caution">
    <text evidence="2">The sequence shown here is derived from an EMBL/GenBank/DDBJ whole genome shotgun (WGS) entry which is preliminary data.</text>
</comment>
<dbReference type="Gene3D" id="1.25.40.10">
    <property type="entry name" value="Tetratricopeptide repeat domain"/>
    <property type="match status" value="1"/>
</dbReference>
<name>A0AAD4KW80_9EURO</name>
<dbReference type="FunFam" id="1.25.40.10:FF:000202">
    <property type="entry name" value="Unplaced genomic scaffold supercont1.7, whole genome shotgun sequence"/>
    <property type="match status" value="1"/>
</dbReference>
<dbReference type="GO" id="GO:0005697">
    <property type="term" value="C:telomerase holoenzyme complex"/>
    <property type="evidence" value="ECO:0007669"/>
    <property type="project" value="TreeGrafter"/>
</dbReference>
<dbReference type="GO" id="GO:0070034">
    <property type="term" value="F:telomerase RNA binding"/>
    <property type="evidence" value="ECO:0007669"/>
    <property type="project" value="TreeGrafter"/>
</dbReference>
<dbReference type="InterPro" id="IPR018834">
    <property type="entry name" value="DNA/RNA-bd_Est1-type"/>
</dbReference>
<dbReference type="GO" id="GO:0000184">
    <property type="term" value="P:nuclear-transcribed mRNA catabolic process, nonsense-mediated decay"/>
    <property type="evidence" value="ECO:0007669"/>
    <property type="project" value="TreeGrafter"/>
</dbReference>
<evidence type="ECO:0000313" key="2">
    <source>
        <dbReference type="EMBL" id="KAH8702358.1"/>
    </source>
</evidence>
<dbReference type="GO" id="GO:0042162">
    <property type="term" value="F:telomeric DNA binding"/>
    <property type="evidence" value="ECO:0007669"/>
    <property type="project" value="TreeGrafter"/>
</dbReference>
<evidence type="ECO:0000313" key="3">
    <source>
        <dbReference type="Proteomes" id="UP001201262"/>
    </source>
</evidence>
<dbReference type="PANTHER" id="PTHR15696:SF0">
    <property type="entry name" value="TELOMERASE-BINDING PROTEIN EST1A"/>
    <property type="match status" value="1"/>
</dbReference>
<reference evidence="2" key="1">
    <citation type="submission" date="2021-12" db="EMBL/GenBank/DDBJ databases">
        <title>Convergent genome expansion in fungi linked to evolution of root-endophyte symbiosis.</title>
        <authorList>
            <consortium name="DOE Joint Genome Institute"/>
            <person name="Ke Y.-H."/>
            <person name="Bonito G."/>
            <person name="Liao H.-L."/>
            <person name="Looney B."/>
            <person name="Rojas-Flechas A."/>
            <person name="Nash J."/>
            <person name="Hameed K."/>
            <person name="Schadt C."/>
            <person name="Martin F."/>
            <person name="Crous P.W."/>
            <person name="Miettinen O."/>
            <person name="Magnuson J.K."/>
            <person name="Labbe J."/>
            <person name="Jacobson D."/>
            <person name="Doktycz M.J."/>
            <person name="Veneault-Fourrey C."/>
            <person name="Kuo A."/>
            <person name="Mondo S."/>
            <person name="Calhoun S."/>
            <person name="Riley R."/>
            <person name="Ohm R."/>
            <person name="LaButti K."/>
            <person name="Andreopoulos B."/>
            <person name="Pangilinan J."/>
            <person name="Nolan M."/>
            <person name="Tritt A."/>
            <person name="Clum A."/>
            <person name="Lipzen A."/>
            <person name="Daum C."/>
            <person name="Barry K."/>
            <person name="Grigoriev I.V."/>
            <person name="Vilgalys R."/>
        </authorList>
    </citation>
    <scope>NUCLEOTIDE SEQUENCE</scope>
    <source>
        <strain evidence="2">PMI_201</strain>
    </source>
</reference>
<dbReference type="Proteomes" id="UP001201262">
    <property type="component" value="Unassembled WGS sequence"/>
</dbReference>